<reference evidence="1" key="1">
    <citation type="submission" date="2018-05" db="EMBL/GenBank/DDBJ databases">
        <authorList>
            <person name="Lanie J.A."/>
            <person name="Ng W.-L."/>
            <person name="Kazmierczak K.M."/>
            <person name="Andrzejewski T.M."/>
            <person name="Davidsen T.M."/>
            <person name="Wayne K.J."/>
            <person name="Tettelin H."/>
            <person name="Glass J.I."/>
            <person name="Rusch D."/>
            <person name="Podicherti R."/>
            <person name="Tsui H.-C.T."/>
            <person name="Winkler M.E."/>
        </authorList>
    </citation>
    <scope>NUCLEOTIDE SEQUENCE</scope>
</reference>
<gene>
    <name evidence="1" type="ORF">METZ01_LOCUS499600</name>
</gene>
<protein>
    <submittedName>
        <fullName evidence="1">Uncharacterized protein</fullName>
    </submittedName>
</protein>
<sequence length="33" mass="3549">VVQVHPALPMLTVAQLVEHLIVIQKGVSSILIC</sequence>
<accession>A0A383DQG7</accession>
<dbReference type="AlphaFoldDB" id="A0A383DQG7"/>
<dbReference type="EMBL" id="UINC01219321">
    <property type="protein sequence ID" value="SVE46746.1"/>
    <property type="molecule type" value="Genomic_DNA"/>
</dbReference>
<evidence type="ECO:0000313" key="1">
    <source>
        <dbReference type="EMBL" id="SVE46746.1"/>
    </source>
</evidence>
<organism evidence="1">
    <name type="scientific">marine metagenome</name>
    <dbReference type="NCBI Taxonomy" id="408172"/>
    <lineage>
        <taxon>unclassified sequences</taxon>
        <taxon>metagenomes</taxon>
        <taxon>ecological metagenomes</taxon>
    </lineage>
</organism>
<dbReference type="AntiFam" id="ANF00010">
    <property type="entry name" value="tRNA translation"/>
</dbReference>
<proteinExistence type="predicted"/>
<feature type="non-terminal residue" evidence="1">
    <location>
        <position position="1"/>
    </location>
</feature>
<name>A0A383DQG7_9ZZZZ</name>
<feature type="non-terminal residue" evidence="1">
    <location>
        <position position="33"/>
    </location>
</feature>